<feature type="transmembrane region" description="Helical" evidence="3">
    <location>
        <begin position="90"/>
        <end position="107"/>
    </location>
</feature>
<dbReference type="GO" id="GO:0043709">
    <property type="term" value="P:cell adhesion involved in single-species biofilm formation"/>
    <property type="evidence" value="ECO:0007669"/>
    <property type="project" value="TreeGrafter"/>
</dbReference>
<dbReference type="OrthoDB" id="9813903at2"/>
<dbReference type="Pfam" id="PF00990">
    <property type="entry name" value="GGDEF"/>
    <property type="match status" value="1"/>
</dbReference>
<dbReference type="EMBL" id="CABVJF010000040">
    <property type="protein sequence ID" value="VVQ26083.1"/>
    <property type="molecule type" value="Genomic_DNA"/>
</dbReference>
<feature type="transmembrane region" description="Helical" evidence="3">
    <location>
        <begin position="113"/>
        <end position="132"/>
    </location>
</feature>
<feature type="transmembrane region" description="Helical" evidence="3">
    <location>
        <begin position="35"/>
        <end position="56"/>
    </location>
</feature>
<dbReference type="CDD" id="cd01949">
    <property type="entry name" value="GGDEF"/>
    <property type="match status" value="1"/>
</dbReference>
<dbReference type="PANTHER" id="PTHR45138">
    <property type="entry name" value="REGULATORY COMPONENTS OF SENSORY TRANSDUCTION SYSTEM"/>
    <property type="match status" value="1"/>
</dbReference>
<feature type="transmembrane region" description="Helical" evidence="3">
    <location>
        <begin position="184"/>
        <end position="203"/>
    </location>
</feature>
<dbReference type="Proteomes" id="UP000381378">
    <property type="component" value="Unassembled WGS sequence"/>
</dbReference>
<dbReference type="EC" id="2.7.7.65" evidence="1"/>
<name>A0A5E7VTP0_PSEFL</name>
<dbReference type="InterPro" id="IPR043128">
    <property type="entry name" value="Rev_trsase/Diguanyl_cyclase"/>
</dbReference>
<comment type="catalytic activity">
    <reaction evidence="2">
        <text>2 GTP = 3',3'-c-di-GMP + 2 diphosphate</text>
        <dbReference type="Rhea" id="RHEA:24898"/>
        <dbReference type="ChEBI" id="CHEBI:33019"/>
        <dbReference type="ChEBI" id="CHEBI:37565"/>
        <dbReference type="ChEBI" id="CHEBI:58805"/>
        <dbReference type="EC" id="2.7.7.65"/>
    </reaction>
</comment>
<reference evidence="5 6" key="1">
    <citation type="submission" date="2019-09" db="EMBL/GenBank/DDBJ databases">
        <authorList>
            <person name="Chandra G."/>
            <person name="Truman W A."/>
        </authorList>
    </citation>
    <scope>NUCLEOTIDE SEQUENCE [LARGE SCALE GENOMIC DNA]</scope>
    <source>
        <strain evidence="5">PS928</strain>
    </source>
</reference>
<feature type="transmembrane region" description="Helical" evidence="3">
    <location>
        <begin position="62"/>
        <end position="83"/>
    </location>
</feature>
<dbReference type="NCBIfam" id="TIGR00254">
    <property type="entry name" value="GGDEF"/>
    <property type="match status" value="1"/>
</dbReference>
<dbReference type="PROSITE" id="PS50887">
    <property type="entry name" value="GGDEF"/>
    <property type="match status" value="1"/>
</dbReference>
<dbReference type="SMART" id="SM00267">
    <property type="entry name" value="GGDEF"/>
    <property type="match status" value="1"/>
</dbReference>
<dbReference type="InterPro" id="IPR029787">
    <property type="entry name" value="Nucleotide_cyclase"/>
</dbReference>
<evidence type="ECO:0000256" key="1">
    <source>
        <dbReference type="ARBA" id="ARBA00012528"/>
    </source>
</evidence>
<feature type="domain" description="GGDEF" evidence="4">
    <location>
        <begin position="248"/>
        <end position="381"/>
    </location>
</feature>
<feature type="transmembrane region" description="Helical" evidence="3">
    <location>
        <begin position="152"/>
        <end position="172"/>
    </location>
</feature>
<evidence type="ECO:0000313" key="6">
    <source>
        <dbReference type="Proteomes" id="UP000381378"/>
    </source>
</evidence>
<keyword evidence="3" id="KW-1133">Transmembrane helix</keyword>
<dbReference type="PANTHER" id="PTHR45138:SF9">
    <property type="entry name" value="DIGUANYLATE CYCLASE DGCM-RELATED"/>
    <property type="match status" value="1"/>
</dbReference>
<evidence type="ECO:0000256" key="2">
    <source>
        <dbReference type="ARBA" id="ARBA00034247"/>
    </source>
</evidence>
<protein>
    <recommendedName>
        <fullName evidence="1">diguanylate cyclase</fullName>
        <ecNumber evidence="1">2.7.7.65</ecNumber>
    </recommendedName>
</protein>
<organism evidence="5 6">
    <name type="scientific">Pseudomonas fluorescens</name>
    <dbReference type="NCBI Taxonomy" id="294"/>
    <lineage>
        <taxon>Bacteria</taxon>
        <taxon>Pseudomonadati</taxon>
        <taxon>Pseudomonadota</taxon>
        <taxon>Gammaproteobacteria</taxon>
        <taxon>Pseudomonadales</taxon>
        <taxon>Pseudomonadaceae</taxon>
        <taxon>Pseudomonas</taxon>
    </lineage>
</organism>
<dbReference type="GO" id="GO:0005886">
    <property type="term" value="C:plasma membrane"/>
    <property type="evidence" value="ECO:0007669"/>
    <property type="project" value="TreeGrafter"/>
</dbReference>
<dbReference type="InterPro" id="IPR000160">
    <property type="entry name" value="GGDEF_dom"/>
</dbReference>
<dbReference type="InterPro" id="IPR050469">
    <property type="entry name" value="Diguanylate_Cyclase"/>
</dbReference>
<feature type="transmembrane region" description="Helical" evidence="3">
    <location>
        <begin position="6"/>
        <end position="23"/>
    </location>
</feature>
<dbReference type="SUPFAM" id="SSF55073">
    <property type="entry name" value="Nucleotide cyclase"/>
    <property type="match status" value="1"/>
</dbReference>
<dbReference type="Gene3D" id="3.30.70.270">
    <property type="match status" value="1"/>
</dbReference>
<dbReference type="AlphaFoldDB" id="A0A5E7VTP0"/>
<evidence type="ECO:0000313" key="5">
    <source>
        <dbReference type="EMBL" id="VVQ26083.1"/>
    </source>
</evidence>
<dbReference type="GO" id="GO:0052621">
    <property type="term" value="F:diguanylate cyclase activity"/>
    <property type="evidence" value="ECO:0007669"/>
    <property type="project" value="UniProtKB-EC"/>
</dbReference>
<keyword evidence="3" id="KW-0472">Membrane</keyword>
<evidence type="ECO:0000256" key="3">
    <source>
        <dbReference type="SAM" id="Phobius"/>
    </source>
</evidence>
<proteinExistence type="predicted"/>
<dbReference type="GO" id="GO:1902201">
    <property type="term" value="P:negative regulation of bacterial-type flagellum-dependent cell motility"/>
    <property type="evidence" value="ECO:0007669"/>
    <property type="project" value="TreeGrafter"/>
</dbReference>
<keyword evidence="3" id="KW-0812">Transmembrane</keyword>
<evidence type="ECO:0000259" key="4">
    <source>
        <dbReference type="PROSITE" id="PS50887"/>
    </source>
</evidence>
<sequence length="392" mass="42434">MALDPPTMLTLSIALAAAAALYLAIEWRSIREPSLLFWSAGFATITLGSTLALLRISGLLLIGIWFANGLLVAAHWFFLLGVARFTKARLSRAWSLIFVAWPALLLLPDEPSWSKLMLLAQSLLVALLALRASSLLRPHGKSLSVGAVQLRYVLLIHGLFYLAKAITAVVPGTLIDLAALRGEIIQISLVEGVMAIMLIALSMTGTERYRREKHIARLAERDPLTALYNRRALEMRAPRLLDAVSTARPGALLLIDIDNFKLVNDLYGHTAGDQLLVALSDMIRSALPESALAARLGGDEFAILLGDASNERILELGSALRDRFHQAASQAFATPAAVTLSIGATLFDHPPTSLAALIEQGDTALYASKRGGRDSIRLVDRTLASVEPQRAR</sequence>
<dbReference type="RefSeq" id="WP_150788207.1">
    <property type="nucleotide sequence ID" value="NZ_CABVJF010000040.1"/>
</dbReference>
<accession>A0A5E7VTP0</accession>
<gene>
    <name evidence="5" type="ORF">PS928_06347</name>
</gene>